<feature type="compositionally biased region" description="Basic and acidic residues" evidence="8">
    <location>
        <begin position="126"/>
        <end position="160"/>
    </location>
</feature>
<dbReference type="InterPro" id="IPR012677">
    <property type="entry name" value="Nucleotide-bd_a/b_plait_sf"/>
</dbReference>
<evidence type="ECO:0000256" key="5">
    <source>
        <dbReference type="ARBA" id="ARBA00022884"/>
    </source>
</evidence>
<evidence type="ECO:0000256" key="3">
    <source>
        <dbReference type="ARBA" id="ARBA00007077"/>
    </source>
</evidence>
<evidence type="ECO:0000256" key="1">
    <source>
        <dbReference type="ARBA" id="ARBA00002475"/>
    </source>
</evidence>
<feature type="region of interest" description="Disordered" evidence="8">
    <location>
        <begin position="437"/>
        <end position="573"/>
    </location>
</feature>
<evidence type="ECO:0000313" key="10">
    <source>
        <dbReference type="EMBL" id="KAK2022475.1"/>
    </source>
</evidence>
<keyword evidence="5 7" id="KW-0694">RNA-binding</keyword>
<dbReference type="GO" id="GO:0005730">
    <property type="term" value="C:nucleolus"/>
    <property type="evidence" value="ECO:0007669"/>
    <property type="project" value="UniProtKB-SubCell"/>
</dbReference>
<dbReference type="InterPro" id="IPR000504">
    <property type="entry name" value="RRM_dom"/>
</dbReference>
<dbReference type="SUPFAM" id="SSF54928">
    <property type="entry name" value="RNA-binding domain, RBD"/>
    <property type="match status" value="2"/>
</dbReference>
<feature type="compositionally biased region" description="Acidic residues" evidence="8">
    <location>
        <begin position="51"/>
        <end position="111"/>
    </location>
</feature>
<dbReference type="Gene3D" id="3.30.70.330">
    <property type="match status" value="2"/>
</dbReference>
<comment type="subcellular location">
    <subcellularLocation>
        <location evidence="2">Nucleus</location>
        <location evidence="2">Nucleolus</location>
    </subcellularLocation>
</comment>
<dbReference type="EMBL" id="MU843041">
    <property type="protein sequence ID" value="KAK2022475.1"/>
    <property type="molecule type" value="Genomic_DNA"/>
</dbReference>
<keyword evidence="11" id="KW-1185">Reference proteome</keyword>
<feature type="compositionally biased region" description="Basic and acidic residues" evidence="8">
    <location>
        <begin position="482"/>
        <end position="495"/>
    </location>
</feature>
<dbReference type="AlphaFoldDB" id="A0AAD9H4U6"/>
<dbReference type="CDD" id="cd12394">
    <property type="entry name" value="RRM1_RBM34"/>
    <property type="match status" value="1"/>
</dbReference>
<feature type="domain" description="RRM" evidence="9">
    <location>
        <begin position="323"/>
        <end position="428"/>
    </location>
</feature>
<comment type="similarity">
    <text evidence="3">Belongs to the RRM RBM34 family.</text>
</comment>
<protein>
    <recommendedName>
        <fullName evidence="4">Nucleolar protein 12</fullName>
    </recommendedName>
</protein>
<dbReference type="InterPro" id="IPR035979">
    <property type="entry name" value="RBD_domain_sf"/>
</dbReference>
<feature type="compositionally biased region" description="Basic residues" evidence="8">
    <location>
        <begin position="550"/>
        <end position="560"/>
    </location>
</feature>
<evidence type="ECO:0000256" key="7">
    <source>
        <dbReference type="PROSITE-ProRule" id="PRU00176"/>
    </source>
</evidence>
<reference evidence="10" key="1">
    <citation type="submission" date="2021-06" db="EMBL/GenBank/DDBJ databases">
        <title>Comparative genomics, transcriptomics and evolutionary studies reveal genomic signatures of adaptation to plant cell wall in hemibiotrophic fungi.</title>
        <authorList>
            <consortium name="DOE Joint Genome Institute"/>
            <person name="Baroncelli R."/>
            <person name="Diaz J.F."/>
            <person name="Benocci T."/>
            <person name="Peng M."/>
            <person name="Battaglia E."/>
            <person name="Haridas S."/>
            <person name="Andreopoulos W."/>
            <person name="Labutti K."/>
            <person name="Pangilinan J."/>
            <person name="Floch G.L."/>
            <person name="Makela M.R."/>
            <person name="Henrissat B."/>
            <person name="Grigoriev I.V."/>
            <person name="Crouch J.A."/>
            <person name="De Vries R.P."/>
            <person name="Sukno S.A."/>
            <person name="Thon M.R."/>
        </authorList>
    </citation>
    <scope>NUCLEOTIDE SEQUENCE</scope>
    <source>
        <strain evidence="10">MAFF235873</strain>
    </source>
</reference>
<gene>
    <name evidence="10" type="ORF">LX32DRAFT_687135</name>
</gene>
<dbReference type="GO" id="GO:0019843">
    <property type="term" value="F:rRNA binding"/>
    <property type="evidence" value="ECO:0007669"/>
    <property type="project" value="TreeGrafter"/>
</dbReference>
<dbReference type="PROSITE" id="PS50102">
    <property type="entry name" value="RRM"/>
    <property type="match status" value="1"/>
</dbReference>
<evidence type="ECO:0000256" key="4">
    <source>
        <dbReference type="ARBA" id="ARBA00015520"/>
    </source>
</evidence>
<evidence type="ECO:0000313" key="11">
    <source>
        <dbReference type="Proteomes" id="UP001232148"/>
    </source>
</evidence>
<dbReference type="Proteomes" id="UP001232148">
    <property type="component" value="Unassembled WGS sequence"/>
</dbReference>
<comment type="caution">
    <text evidence="10">The sequence shown here is derived from an EMBL/GenBank/DDBJ whole genome shotgun (WGS) entry which is preliminary data.</text>
</comment>
<dbReference type="PANTHER" id="PTHR23236">
    <property type="entry name" value="EUKARYOTIC TRANSLATION INITIATION FACTOR 4B/4H"/>
    <property type="match status" value="1"/>
</dbReference>
<dbReference type="PANTHER" id="PTHR23236:SF25">
    <property type="entry name" value="RNA-BINDING PROTEIN 34"/>
    <property type="match status" value="1"/>
</dbReference>
<evidence type="ECO:0000259" key="9">
    <source>
        <dbReference type="PROSITE" id="PS50102"/>
    </source>
</evidence>
<dbReference type="SMART" id="SM00360">
    <property type="entry name" value="RRM"/>
    <property type="match status" value="2"/>
</dbReference>
<dbReference type="Pfam" id="PF00076">
    <property type="entry name" value="RRM_1"/>
    <property type="match status" value="1"/>
</dbReference>
<evidence type="ECO:0000256" key="8">
    <source>
        <dbReference type="SAM" id="MobiDB-lite"/>
    </source>
</evidence>
<sequence>MAKSATLAASGKAIDPTLDALFASSAGPVKTPEKTRYAELSAAPKAKSDPETADSDDELPDADEGDNEELSELGSDDEVDLDDIAEDDTSSEADEDAEELSDADQEEEEEVSGPVPKAKKERKRKREEDDIEGKYLRKLVDAEEKEKPAEKRTKKESKAEEDGEDATSETSSEGEGSEEETPLVHESLTADAKAKAKDSEMEKANRTVFLSNVAADAIDNKSAKRTLEAHLSSVLDKDATPPQKIESIRFRSVAFSGGGLPKRAAYITKSLMKETTKSANAYVVFSTPAAARKVCAELNGTVVLDRHLRVDSVAHPAPTDHRRCVFVGNLGFIDDETIISTNDEGETVQKKRTKVPADIEEGLWRTFGKHAGKVENVRVVRDPKTRVGKGFAYVQFYDGIHVEAALLLDGKKFPPMLPRIMRVTRAKAPHKTALAMERNNKARAAQSGGPGAPGSTKYRAKITPEQQSKAGRAARLLGRSGANRERLGNRGDRGKPRAPGNGSGVVPKDDMKAPEEFIFEGRRASAKDGRPKDLKFNKRSKPKGGGGGVKKLKPTGRGAKRAAEWKKKQGGSK</sequence>
<feature type="region of interest" description="Disordered" evidence="8">
    <location>
        <begin position="23"/>
        <end position="185"/>
    </location>
</feature>
<name>A0AAD9H4U6_9PEZI</name>
<dbReference type="GO" id="GO:0000463">
    <property type="term" value="P:maturation of LSU-rRNA from tricistronic rRNA transcript (SSU-rRNA, 5.8S rRNA, LSU-rRNA)"/>
    <property type="evidence" value="ECO:0007669"/>
    <property type="project" value="TreeGrafter"/>
</dbReference>
<feature type="compositionally biased region" description="Basic and acidic residues" evidence="8">
    <location>
        <begin position="507"/>
        <end position="536"/>
    </location>
</feature>
<evidence type="ECO:0000256" key="6">
    <source>
        <dbReference type="ARBA" id="ARBA00023242"/>
    </source>
</evidence>
<proteinExistence type="inferred from homology"/>
<organism evidence="10 11">
    <name type="scientific">Colletotrichum zoysiae</name>
    <dbReference type="NCBI Taxonomy" id="1216348"/>
    <lineage>
        <taxon>Eukaryota</taxon>
        <taxon>Fungi</taxon>
        <taxon>Dikarya</taxon>
        <taxon>Ascomycota</taxon>
        <taxon>Pezizomycotina</taxon>
        <taxon>Sordariomycetes</taxon>
        <taxon>Hypocreomycetidae</taxon>
        <taxon>Glomerellales</taxon>
        <taxon>Glomerellaceae</taxon>
        <taxon>Colletotrichum</taxon>
        <taxon>Colletotrichum graminicola species complex</taxon>
    </lineage>
</organism>
<accession>A0AAD9H4U6</accession>
<comment type="function">
    <text evidence="1">Involved in pre-25S rRNA processing.</text>
</comment>
<evidence type="ECO:0000256" key="2">
    <source>
        <dbReference type="ARBA" id="ARBA00004604"/>
    </source>
</evidence>
<keyword evidence="6" id="KW-0539">Nucleus</keyword>